<dbReference type="AlphaFoldDB" id="A0A5C6U8G5"/>
<dbReference type="SUPFAM" id="SSF46626">
    <property type="entry name" value="Cytochrome c"/>
    <property type="match status" value="3"/>
</dbReference>
<feature type="domain" description="Cytochrome c" evidence="6">
    <location>
        <begin position="55"/>
        <end position="145"/>
    </location>
</feature>
<sequence length="396" mass="41957">MESFEPYEEFKPIPLPVLIIAVALALWGVFTLLDNGKAVTVGRAERSDQIADQHANRQNGAELFVSRCATCHQPNGSGVEGAIPPLASSPFLKASPEVAMHILLNGIDGPIRVGDATFEGHMPSFASVLSDADIVRLVTHVRGTFADRHDLLTEGDVATARLLAGRRGAWQGGQEIAARLDASLGPQPPMSSATQAAIDPIAQKLVSQGNGQTWACASCHGMRGQGSASVPRLAGLPAAYIAKQLGDYVTGKRRNETMQLVARTLKPQDMRRIGDYYSVMRAPSNARASLGGDLVRGERLVLDGDWARGLPSCVSCHGPSTFGVAPSFPALSAQHPEYTAAQLTAWVSGTRDNSTGRLMNGIAARLNDADRRAVADYLATLPPVPAPATRGRTNGK</sequence>
<keyword evidence="5" id="KW-1133">Transmembrane helix</keyword>
<dbReference type="PANTHER" id="PTHR33751">
    <property type="entry name" value="CBB3-TYPE CYTOCHROME C OXIDASE SUBUNIT FIXP"/>
    <property type="match status" value="1"/>
</dbReference>
<proteinExistence type="predicted"/>
<dbReference type="GO" id="GO:0046872">
    <property type="term" value="F:metal ion binding"/>
    <property type="evidence" value="ECO:0007669"/>
    <property type="project" value="UniProtKB-KW"/>
</dbReference>
<organism evidence="7 8">
    <name type="scientific">Flavisphingopyxis soli</name>
    <dbReference type="NCBI Taxonomy" id="2601267"/>
    <lineage>
        <taxon>Bacteria</taxon>
        <taxon>Pseudomonadati</taxon>
        <taxon>Pseudomonadota</taxon>
        <taxon>Alphaproteobacteria</taxon>
        <taxon>Sphingomonadales</taxon>
        <taxon>Sphingopyxidaceae</taxon>
        <taxon>Flavisphingopyxis</taxon>
    </lineage>
</organism>
<dbReference type="InterPro" id="IPR036909">
    <property type="entry name" value="Cyt_c-like_dom_sf"/>
</dbReference>
<keyword evidence="3 4" id="KW-0408">Iron</keyword>
<dbReference type="InterPro" id="IPR009056">
    <property type="entry name" value="Cyt_c-like_dom"/>
</dbReference>
<dbReference type="Gene3D" id="1.10.760.10">
    <property type="entry name" value="Cytochrome c-like domain"/>
    <property type="match status" value="3"/>
</dbReference>
<dbReference type="Proteomes" id="UP000321129">
    <property type="component" value="Unassembled WGS sequence"/>
</dbReference>
<dbReference type="OrthoDB" id="9773456at2"/>
<dbReference type="GO" id="GO:0020037">
    <property type="term" value="F:heme binding"/>
    <property type="evidence" value="ECO:0007669"/>
    <property type="project" value="InterPro"/>
</dbReference>
<name>A0A5C6U8G5_9SPHN</name>
<comment type="caution">
    <text evidence="7">The sequence shown here is derived from an EMBL/GenBank/DDBJ whole genome shotgun (WGS) entry which is preliminary data.</text>
</comment>
<evidence type="ECO:0000256" key="2">
    <source>
        <dbReference type="ARBA" id="ARBA00022723"/>
    </source>
</evidence>
<dbReference type="RefSeq" id="WP_147123096.1">
    <property type="nucleotide sequence ID" value="NZ_VOPY01000002.1"/>
</dbReference>
<gene>
    <name evidence="7" type="ORF">FSZ31_09475</name>
</gene>
<evidence type="ECO:0000256" key="3">
    <source>
        <dbReference type="ARBA" id="ARBA00023004"/>
    </source>
</evidence>
<dbReference type="PROSITE" id="PS51007">
    <property type="entry name" value="CYTC"/>
    <property type="match status" value="3"/>
</dbReference>
<keyword evidence="2 4" id="KW-0479">Metal-binding</keyword>
<keyword evidence="1 4" id="KW-0349">Heme</keyword>
<evidence type="ECO:0000256" key="5">
    <source>
        <dbReference type="SAM" id="Phobius"/>
    </source>
</evidence>
<dbReference type="EMBL" id="VOPY01000002">
    <property type="protein sequence ID" value="TXC69142.1"/>
    <property type="molecule type" value="Genomic_DNA"/>
</dbReference>
<keyword evidence="5" id="KW-0812">Transmembrane</keyword>
<dbReference type="Pfam" id="PF13442">
    <property type="entry name" value="Cytochrome_CBB3"/>
    <property type="match status" value="1"/>
</dbReference>
<keyword evidence="5" id="KW-0472">Membrane</keyword>
<evidence type="ECO:0000259" key="6">
    <source>
        <dbReference type="PROSITE" id="PS51007"/>
    </source>
</evidence>
<dbReference type="InterPro" id="IPR050597">
    <property type="entry name" value="Cytochrome_c_Oxidase_Subunit"/>
</dbReference>
<keyword evidence="8" id="KW-1185">Reference proteome</keyword>
<feature type="transmembrane region" description="Helical" evidence="5">
    <location>
        <begin position="13"/>
        <end position="33"/>
    </location>
</feature>
<dbReference type="GO" id="GO:0009055">
    <property type="term" value="F:electron transfer activity"/>
    <property type="evidence" value="ECO:0007669"/>
    <property type="project" value="InterPro"/>
</dbReference>
<feature type="domain" description="Cytochrome c" evidence="6">
    <location>
        <begin position="204"/>
        <end position="281"/>
    </location>
</feature>
<evidence type="ECO:0000313" key="8">
    <source>
        <dbReference type="Proteomes" id="UP000321129"/>
    </source>
</evidence>
<dbReference type="PANTHER" id="PTHR33751:SF11">
    <property type="entry name" value="BLL4483 PROTEIN"/>
    <property type="match status" value="1"/>
</dbReference>
<evidence type="ECO:0000256" key="4">
    <source>
        <dbReference type="PROSITE-ProRule" id="PRU00433"/>
    </source>
</evidence>
<reference evidence="7 8" key="1">
    <citation type="submission" date="2019-08" db="EMBL/GenBank/DDBJ databases">
        <title>Sphingorhabdus soil sp. nov., isolated from arctic soil.</title>
        <authorList>
            <person name="Liu Y."/>
        </authorList>
    </citation>
    <scope>NUCLEOTIDE SEQUENCE [LARGE SCALE GENOMIC DNA]</scope>
    <source>
        <strain evidence="7 8">D-2Q-5-6</strain>
    </source>
</reference>
<evidence type="ECO:0000256" key="1">
    <source>
        <dbReference type="ARBA" id="ARBA00022617"/>
    </source>
</evidence>
<evidence type="ECO:0000313" key="7">
    <source>
        <dbReference type="EMBL" id="TXC69142.1"/>
    </source>
</evidence>
<protein>
    <submittedName>
        <fullName evidence="7">C-type cytochrome</fullName>
    </submittedName>
</protein>
<feature type="domain" description="Cytochrome c" evidence="6">
    <location>
        <begin position="292"/>
        <end position="382"/>
    </location>
</feature>
<accession>A0A5C6U8G5</accession>
<dbReference type="Pfam" id="PF00034">
    <property type="entry name" value="Cytochrom_C"/>
    <property type="match status" value="2"/>
</dbReference>